<dbReference type="Pfam" id="PF01510">
    <property type="entry name" value="Amidase_2"/>
    <property type="match status" value="1"/>
</dbReference>
<dbReference type="InterPro" id="IPR002502">
    <property type="entry name" value="Amidase_domain"/>
</dbReference>
<gene>
    <name evidence="3" type="ORF">ACFQ16_04050</name>
</gene>
<comment type="caution">
    <text evidence="3">The sequence shown here is derived from an EMBL/GenBank/DDBJ whole genome shotgun (WGS) entry which is preliminary data.</text>
</comment>
<keyword evidence="4" id="KW-1185">Reference proteome</keyword>
<accession>A0ABW3FM78</accession>
<dbReference type="SMART" id="SM00644">
    <property type="entry name" value="Ami_2"/>
    <property type="match status" value="1"/>
</dbReference>
<dbReference type="RefSeq" id="WP_263250719.1">
    <property type="nucleotide sequence ID" value="NZ_BAABLT010000033.1"/>
</dbReference>
<evidence type="ECO:0000313" key="3">
    <source>
        <dbReference type="EMBL" id="MFD0918908.1"/>
    </source>
</evidence>
<feature type="compositionally biased region" description="Pro residues" evidence="1">
    <location>
        <begin position="259"/>
        <end position="272"/>
    </location>
</feature>
<proteinExistence type="predicted"/>
<protein>
    <submittedName>
        <fullName evidence="3">N-acetylmuramoyl-L-alanine amidase</fullName>
    </submittedName>
</protein>
<dbReference type="Gene3D" id="3.40.80.10">
    <property type="entry name" value="Peptidoglycan recognition protein-like"/>
    <property type="match status" value="1"/>
</dbReference>
<feature type="compositionally biased region" description="Low complexity" evidence="1">
    <location>
        <begin position="273"/>
        <end position="289"/>
    </location>
</feature>
<reference evidence="4" key="1">
    <citation type="journal article" date="2019" name="Int. J. Syst. Evol. Microbiol.">
        <title>The Global Catalogue of Microorganisms (GCM) 10K type strain sequencing project: providing services to taxonomists for standard genome sequencing and annotation.</title>
        <authorList>
            <consortium name="The Broad Institute Genomics Platform"/>
            <consortium name="The Broad Institute Genome Sequencing Center for Infectious Disease"/>
            <person name="Wu L."/>
            <person name="Ma J."/>
        </authorList>
    </citation>
    <scope>NUCLEOTIDE SEQUENCE [LARGE SCALE GENOMIC DNA]</scope>
    <source>
        <strain evidence="4">CCUG 56401</strain>
    </source>
</reference>
<dbReference type="EMBL" id="JBHTIW010000002">
    <property type="protein sequence ID" value="MFD0918908.1"/>
    <property type="molecule type" value="Genomic_DNA"/>
</dbReference>
<dbReference type="SUPFAM" id="SSF55846">
    <property type="entry name" value="N-acetylmuramoyl-L-alanine amidase-like"/>
    <property type="match status" value="1"/>
</dbReference>
<evidence type="ECO:0000256" key="1">
    <source>
        <dbReference type="SAM" id="MobiDB-lite"/>
    </source>
</evidence>
<dbReference type="Proteomes" id="UP001597018">
    <property type="component" value="Unassembled WGS sequence"/>
</dbReference>
<feature type="region of interest" description="Disordered" evidence="1">
    <location>
        <begin position="246"/>
        <end position="308"/>
    </location>
</feature>
<evidence type="ECO:0000259" key="2">
    <source>
        <dbReference type="SMART" id="SM00644"/>
    </source>
</evidence>
<sequence>MIDFARILRAAGITVVTTPGWEQRGVRGAFAPVGVLNHHTATRSSAARPAPTVNVCVEGRPDLSGPLCHLLIGADGTVHVIAAGRANHAGKARASGPNPAGDGNTLYIGVEWDYSGDEAPSQAQYDTAVRVSAALLRHLGRPPEAARGHRETSVTGKVDPGHVDLDRFRADVAHALRGEDELNLDDEFTDWNGTRKTIKGLFDDLDRRLAALHHVFLDPAAEPSRIPGDRNRTNLRDAIMDSTAKILGDAGGGGAPQPEQVPPVPLPHPVPEPGDTASAPDAAPSRAPAPEAPRNETKPVPPRRRVPERNVTAASLAGAAGTVATWISSLYGVHMPEPVSAAVVLLLTGATAWLVPPARQEVTR</sequence>
<dbReference type="InterPro" id="IPR036505">
    <property type="entry name" value="Amidase/PGRP_sf"/>
</dbReference>
<name>A0ABW3FM78_9PSEU</name>
<evidence type="ECO:0000313" key="4">
    <source>
        <dbReference type="Proteomes" id="UP001597018"/>
    </source>
</evidence>
<feature type="domain" description="N-acetylmuramoyl-L-alanine amidase" evidence="2">
    <location>
        <begin position="21"/>
        <end position="161"/>
    </location>
</feature>
<organism evidence="3 4">
    <name type="scientific">Saccharopolyspora rosea</name>
    <dbReference type="NCBI Taxonomy" id="524884"/>
    <lineage>
        <taxon>Bacteria</taxon>
        <taxon>Bacillati</taxon>
        <taxon>Actinomycetota</taxon>
        <taxon>Actinomycetes</taxon>
        <taxon>Pseudonocardiales</taxon>
        <taxon>Pseudonocardiaceae</taxon>
        <taxon>Saccharopolyspora</taxon>
    </lineage>
</organism>